<sequence>MLFMWGKLLSVVSCLLMVFSVRFVFLDSLLIILFLNAKAQKCCLLDVFRRKGASLDEEYCSSHIKQTVIARNGETKQSLFCLKRKSLKGCAYS</sequence>
<evidence type="ECO:0000313" key="2">
    <source>
        <dbReference type="Proteomes" id="UP000028705"/>
    </source>
</evidence>
<organism evidence="1 2">
    <name type="scientific">Chryseobacterium soli</name>
    <dbReference type="NCBI Taxonomy" id="445961"/>
    <lineage>
        <taxon>Bacteria</taxon>
        <taxon>Pseudomonadati</taxon>
        <taxon>Bacteroidota</taxon>
        <taxon>Flavobacteriia</taxon>
        <taxon>Flavobacteriales</taxon>
        <taxon>Weeksellaceae</taxon>
        <taxon>Chryseobacterium group</taxon>
        <taxon>Chryseobacterium</taxon>
    </lineage>
</organism>
<name>A0A086A716_9FLAO</name>
<dbReference type="AlphaFoldDB" id="A0A086A716"/>
<gene>
    <name evidence="1" type="ORF">IW15_13140</name>
</gene>
<protein>
    <submittedName>
        <fullName evidence="1">Uncharacterized protein</fullName>
    </submittedName>
</protein>
<keyword evidence="2" id="KW-1185">Reference proteome</keyword>
<accession>A0A086A716</accession>
<evidence type="ECO:0000313" key="1">
    <source>
        <dbReference type="EMBL" id="KFF12480.1"/>
    </source>
</evidence>
<dbReference type="Proteomes" id="UP000028705">
    <property type="component" value="Unassembled WGS sequence"/>
</dbReference>
<comment type="caution">
    <text evidence="1">The sequence shown here is derived from an EMBL/GenBank/DDBJ whole genome shotgun (WGS) entry which is preliminary data.</text>
</comment>
<reference evidence="1 2" key="1">
    <citation type="submission" date="2014-07" db="EMBL/GenBank/DDBJ databases">
        <title>Genome of Chryseobacterium soli DSM 19298.</title>
        <authorList>
            <person name="Stropko S.J."/>
            <person name="Pipes S.E."/>
            <person name="Newman J."/>
        </authorList>
    </citation>
    <scope>NUCLEOTIDE SEQUENCE [LARGE SCALE GENOMIC DNA]</scope>
    <source>
        <strain evidence="1 2">DSM 19298</strain>
    </source>
</reference>
<dbReference type="EMBL" id="JPRH01000004">
    <property type="protein sequence ID" value="KFF12480.1"/>
    <property type="molecule type" value="Genomic_DNA"/>
</dbReference>
<proteinExistence type="predicted"/>